<dbReference type="Proteomes" id="UP001177744">
    <property type="component" value="Unassembled WGS sequence"/>
</dbReference>
<keyword evidence="3" id="KW-1185">Reference proteome</keyword>
<feature type="compositionally biased region" description="Basic residues" evidence="1">
    <location>
        <begin position="289"/>
        <end position="298"/>
    </location>
</feature>
<dbReference type="EMBL" id="JAULJE010000003">
    <property type="protein sequence ID" value="KAK1345066.1"/>
    <property type="molecule type" value="Genomic_DNA"/>
</dbReference>
<comment type="caution">
    <text evidence="2">The sequence shown here is derived from an EMBL/GenBank/DDBJ whole genome shotgun (WGS) entry which is preliminary data.</text>
</comment>
<feature type="compositionally biased region" description="Gly residues" evidence="1">
    <location>
        <begin position="206"/>
        <end position="216"/>
    </location>
</feature>
<feature type="region of interest" description="Disordered" evidence="1">
    <location>
        <begin position="237"/>
        <end position="334"/>
    </location>
</feature>
<name>A0AA40I9G1_CNENI</name>
<accession>A0AA40I9G1</accession>
<feature type="region of interest" description="Disordered" evidence="1">
    <location>
        <begin position="39"/>
        <end position="95"/>
    </location>
</feature>
<proteinExistence type="predicted"/>
<evidence type="ECO:0000313" key="2">
    <source>
        <dbReference type="EMBL" id="KAK1345066.1"/>
    </source>
</evidence>
<evidence type="ECO:0000256" key="1">
    <source>
        <dbReference type="SAM" id="MobiDB-lite"/>
    </source>
</evidence>
<organism evidence="2 3">
    <name type="scientific">Cnephaeus nilssonii</name>
    <name type="common">Northern bat</name>
    <name type="synonym">Eptesicus nilssonii</name>
    <dbReference type="NCBI Taxonomy" id="3371016"/>
    <lineage>
        <taxon>Eukaryota</taxon>
        <taxon>Metazoa</taxon>
        <taxon>Chordata</taxon>
        <taxon>Craniata</taxon>
        <taxon>Vertebrata</taxon>
        <taxon>Euteleostomi</taxon>
        <taxon>Mammalia</taxon>
        <taxon>Eutheria</taxon>
        <taxon>Laurasiatheria</taxon>
        <taxon>Chiroptera</taxon>
        <taxon>Yangochiroptera</taxon>
        <taxon>Vespertilionidae</taxon>
        <taxon>Cnephaeus</taxon>
    </lineage>
</organism>
<gene>
    <name evidence="2" type="ORF">QTO34_013771</name>
</gene>
<protein>
    <submittedName>
        <fullName evidence="2">Uncharacterized protein</fullName>
    </submittedName>
</protein>
<feature type="region of interest" description="Disordered" evidence="1">
    <location>
        <begin position="200"/>
        <end position="220"/>
    </location>
</feature>
<dbReference type="AlphaFoldDB" id="A0AA40I9G1"/>
<evidence type="ECO:0000313" key="3">
    <source>
        <dbReference type="Proteomes" id="UP001177744"/>
    </source>
</evidence>
<feature type="compositionally biased region" description="Basic and acidic residues" evidence="1">
    <location>
        <begin position="309"/>
        <end position="323"/>
    </location>
</feature>
<sequence length="334" mass="35489">MPTAVEVDGTQIWLHHSQLLHQETAWILATSGLTREIPSLGSMQARRRRDTCRRGTGLQKDPPDGPPPPRSARNTSPASLGPIHPNWGQAGQTPPMHEFMHWASSPTQCLHLLLVPARSLGAISRCQQQLPAPITPQGYSTSPFLRGDRGSSRCSHPLLALALLTPTAGAGPNHSALSAGASRASAVRVWERQWQEWGCRQMGPGTAAGGAGGGHGRWAETRPCAHSSLMAHSSFQAASGGRLRGAGGAGEGPSLADRAGGPSGPSRAGLDLERRPPRSRTKGGGTRAPSRHGHRLRKANPFYNLNSTEEPRPDSPRCSDGRQPHPRAPSFGPR</sequence>
<reference evidence="2" key="1">
    <citation type="submission" date="2023-06" db="EMBL/GenBank/DDBJ databases">
        <title>Reference genome for the Northern bat (Eptesicus nilssonii), a most northern bat species.</title>
        <authorList>
            <person name="Laine V.N."/>
            <person name="Pulliainen A.T."/>
            <person name="Lilley T.M."/>
        </authorList>
    </citation>
    <scope>NUCLEOTIDE SEQUENCE</scope>
    <source>
        <strain evidence="2">BLF_Eptnil</strain>
        <tissue evidence="2">Kidney</tissue>
    </source>
</reference>
<feature type="compositionally biased region" description="Gly residues" evidence="1">
    <location>
        <begin position="242"/>
        <end position="251"/>
    </location>
</feature>